<accession>A0A286I847</accession>
<feature type="domain" description="tRNA-specific 2-thiouridylase MnmA-like C-terminal" evidence="10">
    <location>
        <begin position="299"/>
        <end position="381"/>
    </location>
</feature>
<evidence type="ECO:0000256" key="3">
    <source>
        <dbReference type="ARBA" id="ARBA00022694"/>
    </source>
</evidence>
<comment type="caution">
    <text evidence="9">Lacks conserved residue(s) required for the propagation of feature annotation.</text>
</comment>
<dbReference type="GO" id="GO:0103016">
    <property type="term" value="F:tRNA-uridine 2-sulfurtransferase activity"/>
    <property type="evidence" value="ECO:0007669"/>
    <property type="project" value="UniProtKB-EC"/>
</dbReference>
<dbReference type="SUPFAM" id="SSF52402">
    <property type="entry name" value="Adenine nucleotide alpha hydrolases-like"/>
    <property type="match status" value="1"/>
</dbReference>
<dbReference type="NCBIfam" id="TIGR00420">
    <property type="entry name" value="trmU"/>
    <property type="match status" value="1"/>
</dbReference>
<evidence type="ECO:0000256" key="6">
    <source>
        <dbReference type="ARBA" id="ARBA00022884"/>
    </source>
</evidence>
<keyword evidence="5 9" id="KW-0067">ATP-binding</keyword>
<keyword evidence="2 9" id="KW-0808">Transferase</keyword>
<evidence type="ECO:0000256" key="4">
    <source>
        <dbReference type="ARBA" id="ARBA00022741"/>
    </source>
</evidence>
<feature type="region of interest" description="Interaction with tRNA" evidence="9">
    <location>
        <begin position="168"/>
        <end position="170"/>
    </location>
</feature>
<dbReference type="NCBIfam" id="NF001138">
    <property type="entry name" value="PRK00143.1"/>
    <property type="match status" value="1"/>
</dbReference>
<dbReference type="GO" id="GO:0005737">
    <property type="term" value="C:cytoplasm"/>
    <property type="evidence" value="ECO:0007669"/>
    <property type="project" value="UniProtKB-SubCell"/>
</dbReference>
<keyword evidence="4 9" id="KW-0547">Nucleotide-binding</keyword>
<dbReference type="GO" id="GO:0032259">
    <property type="term" value="P:methylation"/>
    <property type="evidence" value="ECO:0007669"/>
    <property type="project" value="UniProtKB-KW"/>
</dbReference>
<dbReference type="Gene3D" id="2.30.30.280">
    <property type="entry name" value="Adenine nucleotide alpha hydrolases-like domains"/>
    <property type="match status" value="1"/>
</dbReference>
<keyword evidence="6 9" id="KW-0694">RNA-binding</keyword>
<feature type="site" description="Interaction with tRNA" evidence="9">
    <location>
        <position position="361"/>
    </location>
</feature>
<evidence type="ECO:0000313" key="12">
    <source>
        <dbReference type="EMBL" id="SOE16260.1"/>
    </source>
</evidence>
<dbReference type="EC" id="2.8.1.13" evidence="9"/>
<evidence type="ECO:0000259" key="10">
    <source>
        <dbReference type="Pfam" id="PF20258"/>
    </source>
</evidence>
<keyword evidence="7" id="KW-1015">Disulfide bond</keyword>
<dbReference type="GO" id="GO:0000049">
    <property type="term" value="F:tRNA binding"/>
    <property type="evidence" value="ECO:0007669"/>
    <property type="project" value="UniProtKB-KW"/>
</dbReference>
<keyword evidence="1 9" id="KW-0820">tRNA-binding</keyword>
<feature type="site" description="Interaction with tRNA" evidence="9">
    <location>
        <position position="142"/>
    </location>
</feature>
<dbReference type="Gene3D" id="3.40.50.620">
    <property type="entry name" value="HUPs"/>
    <property type="match status" value="1"/>
</dbReference>
<dbReference type="EMBL" id="OCPC01000001">
    <property type="protein sequence ID" value="SOE16260.1"/>
    <property type="molecule type" value="Genomic_DNA"/>
</dbReference>
<dbReference type="GO" id="GO:0002143">
    <property type="term" value="P:tRNA wobble position uridine thiolation"/>
    <property type="evidence" value="ECO:0007669"/>
    <property type="project" value="TreeGrafter"/>
</dbReference>
<keyword evidence="12" id="KW-0489">Methyltransferase</keyword>
<sequence>MPGNTVNSLDFDKDPRDTRVVVAMSGGVDSSVVAGLLAREGYDVLGVTLQLYDHGAAVHRAGSCCAGQDIDDARRVCETLGIPHYVLDYEKRFRDAVINPFMESYVAGETPIPCVACNQTVKFADLLATARDLGADAMATGHYIRSRANPSPDDPGRRALYRPIDSDRDQSYFLFATTQEQLDYVRFPLGELPKSRTRELAEEMGLIVADKADSQDICFVPQGKYANVITKLKPNAALAGDIVHIDGTVLGQHPGIVHYTIGQRKGLGVATGDPLYVVHLDARSRRVIVGPREALDTRRVILRDMNWLGDTALADIGPDGLACFAKVRSTKPPKPAIIRVAADGEVSVELVEGEAGVAPGQACVLYSAPGDEARVFGGGFIDRSERSAAAEAMLSDLLQPAA</sequence>
<evidence type="ECO:0000256" key="8">
    <source>
        <dbReference type="ARBA" id="ARBA00051542"/>
    </source>
</evidence>
<dbReference type="InterPro" id="IPR004506">
    <property type="entry name" value="MnmA-like"/>
</dbReference>
<dbReference type="CDD" id="cd01998">
    <property type="entry name" value="MnmA_TRMU-like"/>
    <property type="match status" value="1"/>
</dbReference>
<protein>
    <recommendedName>
        <fullName evidence="9">tRNA-specific 2-thiouridylase MnmA</fullName>
        <ecNumber evidence="9">2.8.1.13</ecNumber>
    </recommendedName>
</protein>
<feature type="binding site" evidence="9">
    <location>
        <begin position="23"/>
        <end position="30"/>
    </location>
    <ligand>
        <name>ATP</name>
        <dbReference type="ChEBI" id="CHEBI:30616"/>
    </ligand>
</feature>
<dbReference type="InterPro" id="IPR014729">
    <property type="entry name" value="Rossmann-like_a/b/a_fold"/>
</dbReference>
<comment type="function">
    <text evidence="9">Catalyzes the 2-thiolation of uridine at the wobble position (U34) of tRNA, leading to the formation of s(2)U34.</text>
</comment>
<dbReference type="FunFam" id="3.40.50.620:FF:000115">
    <property type="entry name" value="tRNA-specific 2-thiouridylase MnmA"/>
    <property type="match status" value="1"/>
</dbReference>
<evidence type="ECO:0000256" key="1">
    <source>
        <dbReference type="ARBA" id="ARBA00022555"/>
    </source>
</evidence>
<dbReference type="PANTHER" id="PTHR11933">
    <property type="entry name" value="TRNA 5-METHYLAMINOMETHYL-2-THIOURIDYLATE -METHYLTRANSFERASE"/>
    <property type="match status" value="1"/>
</dbReference>
<dbReference type="Gene3D" id="2.40.30.10">
    <property type="entry name" value="Translation factors"/>
    <property type="match status" value="1"/>
</dbReference>
<comment type="similarity">
    <text evidence="9">Belongs to the MnmA/TRMU family.</text>
</comment>
<dbReference type="GO" id="GO:0008168">
    <property type="term" value="F:methyltransferase activity"/>
    <property type="evidence" value="ECO:0007669"/>
    <property type="project" value="UniProtKB-KW"/>
</dbReference>
<dbReference type="InterPro" id="IPR046885">
    <property type="entry name" value="MnmA-like_C"/>
</dbReference>
<dbReference type="FunFam" id="2.30.30.280:FF:000001">
    <property type="entry name" value="tRNA-specific 2-thiouridylase MnmA"/>
    <property type="match status" value="1"/>
</dbReference>
<feature type="domain" description="tRNA-specific 2-thiouridylase MnmA-like central" evidence="11">
    <location>
        <begin position="239"/>
        <end position="290"/>
    </location>
</feature>
<name>A0A286I847_9HYPH</name>
<keyword evidence="13" id="KW-1185">Reference proteome</keyword>
<dbReference type="InterPro" id="IPR046884">
    <property type="entry name" value="MnmA-like_central"/>
</dbReference>
<dbReference type="GO" id="GO:0005524">
    <property type="term" value="F:ATP binding"/>
    <property type="evidence" value="ECO:0007669"/>
    <property type="project" value="UniProtKB-KW"/>
</dbReference>
<feature type="binding site" evidence="9">
    <location>
        <position position="49"/>
    </location>
    <ligand>
        <name>ATP</name>
        <dbReference type="ChEBI" id="CHEBI:30616"/>
    </ligand>
</feature>
<evidence type="ECO:0000256" key="9">
    <source>
        <dbReference type="HAMAP-Rule" id="MF_00144"/>
    </source>
</evidence>
<reference evidence="13" key="1">
    <citation type="submission" date="2017-08" db="EMBL/GenBank/DDBJ databases">
        <authorList>
            <person name="Varghese N."/>
            <person name="Submissions S."/>
        </authorList>
    </citation>
    <scope>NUCLEOTIDE SEQUENCE [LARGE SCALE GENOMIC DNA]</scope>
    <source>
        <strain evidence="13">KCTC 23107</strain>
    </source>
</reference>
<comment type="subcellular location">
    <subcellularLocation>
        <location evidence="9">Cytoplasm</location>
    </subcellularLocation>
</comment>
<feature type="active site" description="Nucleophile" evidence="9">
    <location>
        <position position="117"/>
    </location>
</feature>
<dbReference type="Pfam" id="PF20258">
    <property type="entry name" value="tRNA_Me_trans_C"/>
    <property type="match status" value="1"/>
</dbReference>
<evidence type="ECO:0000256" key="2">
    <source>
        <dbReference type="ARBA" id="ARBA00022679"/>
    </source>
</evidence>
<feature type="binding site" evidence="9">
    <location>
        <position position="141"/>
    </location>
    <ligand>
        <name>ATP</name>
        <dbReference type="ChEBI" id="CHEBI:30616"/>
    </ligand>
</feature>
<dbReference type="HAMAP" id="MF_00144">
    <property type="entry name" value="tRNA_thiouridyl_MnmA"/>
    <property type="match status" value="1"/>
</dbReference>
<feature type="active site" description="Cysteine persulfide intermediate" evidence="9">
    <location>
        <position position="218"/>
    </location>
</feature>
<evidence type="ECO:0000256" key="5">
    <source>
        <dbReference type="ARBA" id="ARBA00022840"/>
    </source>
</evidence>
<proteinExistence type="inferred from homology"/>
<dbReference type="Pfam" id="PF03054">
    <property type="entry name" value="tRNA_Me_trans"/>
    <property type="match status" value="1"/>
</dbReference>
<dbReference type="Pfam" id="PF20259">
    <property type="entry name" value="tRNA_Me_trans_M"/>
    <property type="match status" value="1"/>
</dbReference>
<evidence type="ECO:0000313" key="13">
    <source>
        <dbReference type="Proteomes" id="UP000219465"/>
    </source>
</evidence>
<dbReference type="PANTHER" id="PTHR11933:SF5">
    <property type="entry name" value="MITOCHONDRIAL TRNA-SPECIFIC 2-THIOURIDYLASE 1"/>
    <property type="match status" value="1"/>
</dbReference>
<keyword evidence="3 9" id="KW-0819">tRNA processing</keyword>
<dbReference type="Proteomes" id="UP000219465">
    <property type="component" value="Unassembled WGS sequence"/>
</dbReference>
<gene>
    <name evidence="9" type="primary">mnmA</name>
    <name evidence="12" type="ORF">SAMN05877838_1121</name>
</gene>
<comment type="catalytic activity">
    <reaction evidence="8 9">
        <text>S-sulfanyl-L-cysteinyl-[protein] + uridine(34) in tRNA + AH2 + ATP = 2-thiouridine(34) in tRNA + L-cysteinyl-[protein] + A + AMP + diphosphate + H(+)</text>
        <dbReference type="Rhea" id="RHEA:47032"/>
        <dbReference type="Rhea" id="RHEA-COMP:10131"/>
        <dbReference type="Rhea" id="RHEA-COMP:11726"/>
        <dbReference type="Rhea" id="RHEA-COMP:11727"/>
        <dbReference type="Rhea" id="RHEA-COMP:11728"/>
        <dbReference type="ChEBI" id="CHEBI:13193"/>
        <dbReference type="ChEBI" id="CHEBI:15378"/>
        <dbReference type="ChEBI" id="CHEBI:17499"/>
        <dbReference type="ChEBI" id="CHEBI:29950"/>
        <dbReference type="ChEBI" id="CHEBI:30616"/>
        <dbReference type="ChEBI" id="CHEBI:33019"/>
        <dbReference type="ChEBI" id="CHEBI:61963"/>
        <dbReference type="ChEBI" id="CHEBI:65315"/>
        <dbReference type="ChEBI" id="CHEBI:87170"/>
        <dbReference type="ChEBI" id="CHEBI:456215"/>
        <dbReference type="EC" id="2.8.1.13"/>
    </reaction>
</comment>
<dbReference type="InterPro" id="IPR023382">
    <property type="entry name" value="MnmA-like_central_sf"/>
</dbReference>
<evidence type="ECO:0000259" key="11">
    <source>
        <dbReference type="Pfam" id="PF20259"/>
    </source>
</evidence>
<dbReference type="AlphaFoldDB" id="A0A286I847"/>
<organism evidence="12 13">
    <name type="scientific">Hoeflea halophila</name>
    <dbReference type="NCBI Taxonomy" id="714899"/>
    <lineage>
        <taxon>Bacteria</taxon>
        <taxon>Pseudomonadati</taxon>
        <taxon>Pseudomonadota</taxon>
        <taxon>Alphaproteobacteria</taxon>
        <taxon>Hyphomicrobiales</taxon>
        <taxon>Rhizobiaceae</taxon>
        <taxon>Hoeflea</taxon>
    </lineage>
</organism>
<evidence type="ECO:0000256" key="7">
    <source>
        <dbReference type="ARBA" id="ARBA00023157"/>
    </source>
</evidence>
<keyword evidence="9" id="KW-0963">Cytoplasm</keyword>